<dbReference type="AlphaFoldDB" id="A0A931MIR3"/>
<protein>
    <submittedName>
        <fullName evidence="1">Uncharacterized protein</fullName>
    </submittedName>
</protein>
<dbReference type="RefSeq" id="WP_196988035.1">
    <property type="nucleotide sequence ID" value="NZ_JADWYS010000001.1"/>
</dbReference>
<evidence type="ECO:0000313" key="2">
    <source>
        <dbReference type="Proteomes" id="UP000651050"/>
    </source>
</evidence>
<gene>
    <name evidence="1" type="ORF">I5803_19810</name>
</gene>
<proteinExistence type="predicted"/>
<dbReference type="EMBL" id="JADWYS010000001">
    <property type="protein sequence ID" value="MBG9390287.1"/>
    <property type="molecule type" value="Genomic_DNA"/>
</dbReference>
<dbReference type="Proteomes" id="UP000651050">
    <property type="component" value="Unassembled WGS sequence"/>
</dbReference>
<keyword evidence="2" id="KW-1185">Reference proteome</keyword>
<organism evidence="1 2">
    <name type="scientific">Caenimonas aquaedulcis</name>
    <dbReference type="NCBI Taxonomy" id="2793270"/>
    <lineage>
        <taxon>Bacteria</taxon>
        <taxon>Pseudomonadati</taxon>
        <taxon>Pseudomonadota</taxon>
        <taxon>Betaproteobacteria</taxon>
        <taxon>Burkholderiales</taxon>
        <taxon>Comamonadaceae</taxon>
        <taxon>Caenimonas</taxon>
    </lineage>
</organism>
<sequence>MDTQERTAAPAATVDSKLAKWSSLFEQLQAARKRVKDALAGGAGEVPGELSDEVLRLKRLSGAALDEVTEEYRRQKESVG</sequence>
<evidence type="ECO:0000313" key="1">
    <source>
        <dbReference type="EMBL" id="MBG9390287.1"/>
    </source>
</evidence>
<reference evidence="1" key="1">
    <citation type="submission" date="2020-11" db="EMBL/GenBank/DDBJ databases">
        <title>Bacterial whole genome sequence for Caenimonas sp. DR4.4.</title>
        <authorList>
            <person name="Le V."/>
            <person name="Ko S.-R."/>
            <person name="Ahn C.-Y."/>
            <person name="Oh H.-M."/>
        </authorList>
    </citation>
    <scope>NUCLEOTIDE SEQUENCE</scope>
    <source>
        <strain evidence="1">DR4.4</strain>
    </source>
</reference>
<accession>A0A931MIR3</accession>
<comment type="caution">
    <text evidence="1">The sequence shown here is derived from an EMBL/GenBank/DDBJ whole genome shotgun (WGS) entry which is preliminary data.</text>
</comment>
<name>A0A931MIR3_9BURK</name>